<protein>
    <submittedName>
        <fullName evidence="1">Uncharacterized protein</fullName>
    </submittedName>
</protein>
<dbReference type="Proteomes" id="UP001281147">
    <property type="component" value="Unassembled WGS sequence"/>
</dbReference>
<accession>A0ACC3NYI2</accession>
<gene>
    <name evidence="1" type="ORF">LTR37_000315</name>
</gene>
<keyword evidence="2" id="KW-1185">Reference proteome</keyword>
<dbReference type="EMBL" id="JAUTXU010000002">
    <property type="protein sequence ID" value="KAK3725345.1"/>
    <property type="molecule type" value="Genomic_DNA"/>
</dbReference>
<organism evidence="1 2">
    <name type="scientific">Vermiconidia calcicola</name>
    <dbReference type="NCBI Taxonomy" id="1690605"/>
    <lineage>
        <taxon>Eukaryota</taxon>
        <taxon>Fungi</taxon>
        <taxon>Dikarya</taxon>
        <taxon>Ascomycota</taxon>
        <taxon>Pezizomycotina</taxon>
        <taxon>Dothideomycetes</taxon>
        <taxon>Dothideomycetidae</taxon>
        <taxon>Mycosphaerellales</taxon>
        <taxon>Extremaceae</taxon>
        <taxon>Vermiconidia</taxon>
    </lineage>
</organism>
<comment type="caution">
    <text evidence="1">The sequence shown here is derived from an EMBL/GenBank/DDBJ whole genome shotgun (WGS) entry which is preliminary data.</text>
</comment>
<evidence type="ECO:0000313" key="2">
    <source>
        <dbReference type="Proteomes" id="UP001281147"/>
    </source>
</evidence>
<sequence length="78" mass="8431">MAKHERGFVMLSTPRSSSLGSQHHRFVAIVNMTSSIAMLEVAKFAVASTRVSPGFEAEEGEAVPKKFSAGELCYELQG</sequence>
<proteinExistence type="predicted"/>
<evidence type="ECO:0000313" key="1">
    <source>
        <dbReference type="EMBL" id="KAK3725345.1"/>
    </source>
</evidence>
<reference evidence="1" key="1">
    <citation type="submission" date="2023-07" db="EMBL/GenBank/DDBJ databases">
        <title>Black Yeasts Isolated from many extreme environments.</title>
        <authorList>
            <person name="Coleine C."/>
            <person name="Stajich J.E."/>
            <person name="Selbmann L."/>
        </authorList>
    </citation>
    <scope>NUCLEOTIDE SEQUENCE</scope>
    <source>
        <strain evidence="1">CCFEE 5714</strain>
    </source>
</reference>
<name>A0ACC3NYI2_9PEZI</name>